<comment type="caution">
    <text evidence="2">The sequence shown here is derived from an EMBL/GenBank/DDBJ whole genome shotgun (WGS) entry which is preliminary data.</text>
</comment>
<dbReference type="PANTHER" id="PTHR34239:SF2">
    <property type="entry name" value="TRANSPOSABLE ELEMENT P TRANSPOSASE_THAP9 CONSERVED DOMAIN-CONTAINING PROTEIN"/>
    <property type="match status" value="1"/>
</dbReference>
<gene>
    <name evidence="2" type="ORF">FSP39_003008</name>
</gene>
<feature type="compositionally biased region" description="Polar residues" evidence="1">
    <location>
        <begin position="75"/>
        <end position="84"/>
    </location>
</feature>
<feature type="region of interest" description="Disordered" evidence="1">
    <location>
        <begin position="1"/>
        <end position="84"/>
    </location>
</feature>
<evidence type="ECO:0000313" key="3">
    <source>
        <dbReference type="Proteomes" id="UP001186944"/>
    </source>
</evidence>
<keyword evidence="3" id="KW-1185">Reference proteome</keyword>
<name>A0AA89BSC1_PINIB</name>
<dbReference type="EMBL" id="VSWD01000009">
    <property type="protein sequence ID" value="KAK3092455.1"/>
    <property type="molecule type" value="Genomic_DNA"/>
</dbReference>
<reference evidence="2" key="1">
    <citation type="submission" date="2019-08" db="EMBL/GenBank/DDBJ databases">
        <title>The improved chromosome-level genome for the pearl oyster Pinctada fucata martensii using PacBio sequencing and Hi-C.</title>
        <authorList>
            <person name="Zheng Z."/>
        </authorList>
    </citation>
    <scope>NUCLEOTIDE SEQUENCE</scope>
    <source>
        <strain evidence="2">ZZ-2019</strain>
        <tissue evidence="2">Adductor muscle</tissue>
    </source>
</reference>
<organism evidence="2 3">
    <name type="scientific">Pinctada imbricata</name>
    <name type="common">Atlantic pearl-oyster</name>
    <name type="synonym">Pinctada martensii</name>
    <dbReference type="NCBI Taxonomy" id="66713"/>
    <lineage>
        <taxon>Eukaryota</taxon>
        <taxon>Metazoa</taxon>
        <taxon>Spiralia</taxon>
        <taxon>Lophotrochozoa</taxon>
        <taxon>Mollusca</taxon>
        <taxon>Bivalvia</taxon>
        <taxon>Autobranchia</taxon>
        <taxon>Pteriomorphia</taxon>
        <taxon>Pterioida</taxon>
        <taxon>Pterioidea</taxon>
        <taxon>Pteriidae</taxon>
        <taxon>Pinctada</taxon>
    </lineage>
</organism>
<feature type="region of interest" description="Disordered" evidence="1">
    <location>
        <begin position="372"/>
        <end position="430"/>
    </location>
</feature>
<protein>
    <submittedName>
        <fullName evidence="2">Uncharacterized protein</fullName>
    </submittedName>
</protein>
<dbReference type="AlphaFoldDB" id="A0AA89BSC1"/>
<dbReference type="Proteomes" id="UP001186944">
    <property type="component" value="Unassembled WGS sequence"/>
</dbReference>
<accession>A0AA89BSC1</accession>
<feature type="region of interest" description="Disordered" evidence="1">
    <location>
        <begin position="151"/>
        <end position="174"/>
    </location>
</feature>
<feature type="compositionally biased region" description="Basic and acidic residues" evidence="1">
    <location>
        <begin position="28"/>
        <end position="54"/>
    </location>
</feature>
<feature type="compositionally biased region" description="Basic and acidic residues" evidence="1">
    <location>
        <begin position="151"/>
        <end position="172"/>
    </location>
</feature>
<feature type="compositionally biased region" description="Basic residues" evidence="1">
    <location>
        <begin position="372"/>
        <end position="386"/>
    </location>
</feature>
<feature type="compositionally biased region" description="Polar residues" evidence="1">
    <location>
        <begin position="1"/>
        <end position="10"/>
    </location>
</feature>
<dbReference type="PANTHER" id="PTHR34239">
    <property type="entry name" value="APPLE DOMAIN-CONTAINING PROTEIN"/>
    <property type="match status" value="1"/>
</dbReference>
<sequence>MAEQMVQGQKKQLRSSKSFEDDILELNPEEREKEEKSCKTSDVGKKPSKSDSKCKNTTSSSKNASSTSGKMPSKMHSNVKNTIKTVADVHSNADSSKDSNIMSILGQILENQRKQDEKISDLNNKVNAMEYEEYDEDYIDLDENANEIVETEKQQEARDKRKSDEVETESRFHSMSKRFKSKEVCDSKIDETLASNLTDLFRNGMNDEQYSELTKDDNNARPENCEGLKVVKTNQLVWDIISPEAKTNDRKMQNIETSLIKGSIILAKIVNKLAILENDINDDEHKSTIGQIIDECNDILALFGQTNRQINMTRRDLIKPELRYEYLHLCAQSVPYTAWLFGDDISKTAKEIEDCSKVGNKLYNNRGGSYRGRMRGRFRGRSRARGRSSYSQTGYQSYSQSYGYSGRGGTGHIYSKNYKRAGTSQQKSKT</sequence>
<feature type="compositionally biased region" description="Low complexity" evidence="1">
    <location>
        <begin position="387"/>
        <end position="404"/>
    </location>
</feature>
<evidence type="ECO:0000256" key="1">
    <source>
        <dbReference type="SAM" id="MobiDB-lite"/>
    </source>
</evidence>
<evidence type="ECO:0000313" key="2">
    <source>
        <dbReference type="EMBL" id="KAK3092455.1"/>
    </source>
</evidence>
<proteinExistence type="predicted"/>
<feature type="compositionally biased region" description="Low complexity" evidence="1">
    <location>
        <begin position="55"/>
        <end position="70"/>
    </location>
</feature>